<evidence type="ECO:0000256" key="2">
    <source>
        <dbReference type="SAM" id="MobiDB-lite"/>
    </source>
</evidence>
<accession>A0A0D2NA05</accession>
<keyword evidence="4" id="KW-1185">Reference proteome</keyword>
<evidence type="ECO:0000313" key="3">
    <source>
        <dbReference type="EMBL" id="KIZ02431.1"/>
    </source>
</evidence>
<dbReference type="OrthoDB" id="544129at2759"/>
<dbReference type="SMART" id="SM00367">
    <property type="entry name" value="LRR_CC"/>
    <property type="match status" value="3"/>
</dbReference>
<dbReference type="EMBL" id="KK101052">
    <property type="protein sequence ID" value="KIZ02431.1"/>
    <property type="molecule type" value="Genomic_DNA"/>
</dbReference>
<dbReference type="Proteomes" id="UP000054498">
    <property type="component" value="Unassembled WGS sequence"/>
</dbReference>
<dbReference type="PANTHER" id="PTHR13382:SF21">
    <property type="entry name" value="OS12G0601000 PROTEIN"/>
    <property type="match status" value="1"/>
</dbReference>
<dbReference type="PANTHER" id="PTHR13382">
    <property type="entry name" value="MITOCHONDRIAL ATP SYNTHASE COUPLING FACTOR B"/>
    <property type="match status" value="1"/>
</dbReference>
<gene>
    <name evidence="3" type="ORF">MNEG_5532</name>
</gene>
<dbReference type="Gene3D" id="3.80.10.10">
    <property type="entry name" value="Ribonuclease Inhibitor"/>
    <property type="match status" value="1"/>
</dbReference>
<sequence length="191" mass="19186">MAGCAALDDAGAAAAAAALGARLRRLDLSGCERVGEGGAAALLAAAAGLRSLSLAGNRNVGARTLAAAARLRHLRRLDAALCCGVDDAALARLAACPSLADVNVRACWRLSEQGIHALLTRSTSIVSLNVEGCHRLFGCQGAVPTGFDPQQDPRRPGVLSRRPPGAEPVGAGAGTERPAAAAGQMPIVVIA</sequence>
<organism evidence="3 4">
    <name type="scientific">Monoraphidium neglectum</name>
    <dbReference type="NCBI Taxonomy" id="145388"/>
    <lineage>
        <taxon>Eukaryota</taxon>
        <taxon>Viridiplantae</taxon>
        <taxon>Chlorophyta</taxon>
        <taxon>core chlorophytes</taxon>
        <taxon>Chlorophyceae</taxon>
        <taxon>CS clade</taxon>
        <taxon>Sphaeropleales</taxon>
        <taxon>Selenastraceae</taxon>
        <taxon>Monoraphidium</taxon>
    </lineage>
</organism>
<dbReference type="InterPro" id="IPR050648">
    <property type="entry name" value="F-box_LRR-repeat"/>
</dbReference>
<dbReference type="SUPFAM" id="SSF52047">
    <property type="entry name" value="RNI-like"/>
    <property type="match status" value="1"/>
</dbReference>
<evidence type="ECO:0000313" key="4">
    <source>
        <dbReference type="Proteomes" id="UP000054498"/>
    </source>
</evidence>
<dbReference type="GeneID" id="25738409"/>
<evidence type="ECO:0000256" key="1">
    <source>
        <dbReference type="ARBA" id="ARBA00004430"/>
    </source>
</evidence>
<reference evidence="3 4" key="1">
    <citation type="journal article" date="2013" name="BMC Genomics">
        <title>Reconstruction of the lipid metabolism for the microalga Monoraphidium neglectum from its genome sequence reveals characteristics suitable for biofuel production.</title>
        <authorList>
            <person name="Bogen C."/>
            <person name="Al-Dilaimi A."/>
            <person name="Albersmeier A."/>
            <person name="Wichmann J."/>
            <person name="Grundmann M."/>
            <person name="Rupp O."/>
            <person name="Lauersen K.J."/>
            <person name="Blifernez-Klassen O."/>
            <person name="Kalinowski J."/>
            <person name="Goesmann A."/>
            <person name="Mussgnug J.H."/>
            <person name="Kruse O."/>
        </authorList>
    </citation>
    <scope>NUCLEOTIDE SEQUENCE [LARGE SCALE GENOMIC DNA]</scope>
    <source>
        <strain evidence="3 4">SAG 48.87</strain>
    </source>
</reference>
<dbReference type="InterPro" id="IPR032675">
    <property type="entry name" value="LRR_dom_sf"/>
</dbReference>
<protein>
    <recommendedName>
        <fullName evidence="5">F-box/LRR-repeat protein 2</fullName>
    </recommendedName>
</protein>
<proteinExistence type="predicted"/>
<dbReference type="InterPro" id="IPR006553">
    <property type="entry name" value="Leu-rich_rpt_Cys-con_subtyp"/>
</dbReference>
<evidence type="ECO:0008006" key="5">
    <source>
        <dbReference type="Google" id="ProtNLM"/>
    </source>
</evidence>
<feature type="compositionally biased region" description="Low complexity" evidence="2">
    <location>
        <begin position="167"/>
        <end position="182"/>
    </location>
</feature>
<dbReference type="RefSeq" id="XP_013901450.1">
    <property type="nucleotide sequence ID" value="XM_014045996.1"/>
</dbReference>
<feature type="region of interest" description="Disordered" evidence="2">
    <location>
        <begin position="145"/>
        <end position="182"/>
    </location>
</feature>
<dbReference type="STRING" id="145388.A0A0D2NA05"/>
<dbReference type="KEGG" id="mng:MNEG_5532"/>
<comment type="subcellular location">
    <subcellularLocation>
        <location evidence="1">Cytoplasm</location>
        <location evidence="1">Cytoskeleton</location>
        <location evidence="1">Cilium axoneme</location>
    </subcellularLocation>
</comment>
<name>A0A0D2NA05_9CHLO</name>
<dbReference type="AlphaFoldDB" id="A0A0D2NA05"/>
<dbReference type="GO" id="GO:0005930">
    <property type="term" value="C:axoneme"/>
    <property type="evidence" value="ECO:0007669"/>
    <property type="project" value="UniProtKB-SubCell"/>
</dbReference>